<comment type="catalytic activity">
    <reaction evidence="8">
        <text>Couples ATP hydrolysis with the unwinding of duplex DNA by translocating in the 3'-5' direction.</text>
        <dbReference type="EC" id="5.6.2.4"/>
    </reaction>
</comment>
<keyword evidence="4 11" id="KW-0347">Helicase</keyword>
<keyword evidence="7" id="KW-0413">Isomerase</keyword>
<dbReference type="Proteomes" id="UP001145021">
    <property type="component" value="Unassembled WGS sequence"/>
</dbReference>
<feature type="domain" description="UvrD-like helicase ATP-binding" evidence="13">
    <location>
        <begin position="118"/>
        <end position="524"/>
    </location>
</feature>
<dbReference type="SUPFAM" id="SSF52540">
    <property type="entry name" value="P-loop containing nucleoside triphosphate hydrolases"/>
    <property type="match status" value="1"/>
</dbReference>
<evidence type="ECO:0000256" key="8">
    <source>
        <dbReference type="ARBA" id="ARBA00034617"/>
    </source>
</evidence>
<dbReference type="PROSITE" id="PS51198">
    <property type="entry name" value="UVRD_HELICASE_ATP_BIND"/>
    <property type="match status" value="1"/>
</dbReference>
<sequence>MPQLSKRKTARVLNKLKAETQQVSLPASRKKGNKHIALPTASSMKTESKQQGEAKQLRLDDYVVSFTTWTGDTDDFLPNMSTGGGFEKVSKLVGKASKKKQAIKSEEEKKEDTKLVLRLDETQEAITKMDINRPLLIVAGAGSGKTTTLCARVIEMMRQGVAASSILVITFTNKAADELKERIKKYTDALGLGSGDRLPYAATFHSWCYGLVMRNFRVLGWTKCPMVVAAESEHSAIALIAIRQLESCRKLRQCEMMLGIAEAEEEGSGEGNIYVEDADARWENVARIIKEKTGFSIEQQADGEDVAGPSKSRKFGAKANEQAQLRAATDAIYAHLYASIGRARGLTDLEKEPLKLGTVFPGKDMIKSVMAFIYSAKSRGDTPSMYPSSLAGSVLAAYNGTLRKFHLVDFDDLLLHANQVLGHQHILQQVREEYPYLLVDEFQDLNQLQMNLVLLLQKGVGRVTAVGDERQSIFAFRGASCEHNFATFLSSFVDAEVGRVGSSEDKETASVGTMASLTRNYRSHQSIVDLGNIVARETGRGSALLERLRVPLAAQPTAPVVPVAVWSSRDKMAEASRIVKYIARLIKSGDCQPRDIAVISRILNFGSYRPTGLIEQELLRESIPFVVRGGTSALKSPRMQAMMSLVRVVANQTDDVAAEKCLDDVVKDIGPVAKQKIMAFGSNRIRELSLYQRMKDIAQTTVLPKHSRGSLLAFVANVDRWAGIARSGWATLRELVCLIYEEYVQEVEEPEDPRAPVGQKTRPPDAIWEMINAIADSLASAAPQAMFDHDEGDSDQEMAEPGWSASPDAPCSMQTLHLFSSQMCLLSSSAEDKGRVTRAGKDKKTKKKAKKTDRDQEEEEEEEDDEDSNAVVISTVHQAKGLEWEHVFVPHFIDYLFPMGFRGVSEADRVRGGVDQQAVSEHEIQHYREEGRLAYVAITRARRGLYISTLEQYPEFWMKKIFSSECTPSRYLPAIMCPESRSASASAAASQYWEDDSEEDWVSRQYGSGKRGRWY</sequence>
<protein>
    <recommendedName>
        <fullName evidence="9">DNA 3'-5' helicase</fullName>
        <ecNumber evidence="9">5.6.2.4</ecNumber>
    </recommendedName>
</protein>
<evidence type="ECO:0000313" key="16">
    <source>
        <dbReference type="Proteomes" id="UP001145021"/>
    </source>
</evidence>
<evidence type="ECO:0000313" key="15">
    <source>
        <dbReference type="EMBL" id="KAJ1643914.1"/>
    </source>
</evidence>
<keyword evidence="5 11" id="KW-0067">ATP-binding</keyword>
<evidence type="ECO:0000256" key="10">
    <source>
        <dbReference type="ARBA" id="ARBA00048988"/>
    </source>
</evidence>
<keyword evidence="6" id="KW-0238">DNA-binding</keyword>
<evidence type="ECO:0000256" key="11">
    <source>
        <dbReference type="PROSITE-ProRule" id="PRU00560"/>
    </source>
</evidence>
<name>A0A9W7XJ27_9FUNG</name>
<dbReference type="InterPro" id="IPR000212">
    <property type="entry name" value="DNA_helicase_UvrD/REP"/>
</dbReference>
<dbReference type="EMBL" id="JANBOH010000208">
    <property type="protein sequence ID" value="KAJ1643914.1"/>
    <property type="molecule type" value="Genomic_DNA"/>
</dbReference>
<evidence type="ECO:0000259" key="14">
    <source>
        <dbReference type="PROSITE" id="PS51217"/>
    </source>
</evidence>
<comment type="catalytic activity">
    <reaction evidence="10">
        <text>ATP + H2O = ADP + phosphate + H(+)</text>
        <dbReference type="Rhea" id="RHEA:13065"/>
        <dbReference type="ChEBI" id="CHEBI:15377"/>
        <dbReference type="ChEBI" id="CHEBI:15378"/>
        <dbReference type="ChEBI" id="CHEBI:30616"/>
        <dbReference type="ChEBI" id="CHEBI:43474"/>
        <dbReference type="ChEBI" id="CHEBI:456216"/>
        <dbReference type="EC" id="5.6.2.4"/>
    </reaction>
</comment>
<dbReference type="EC" id="5.6.2.4" evidence="9"/>
<dbReference type="CDD" id="cd17932">
    <property type="entry name" value="DEXQc_UvrD"/>
    <property type="match status" value="1"/>
</dbReference>
<dbReference type="Gene3D" id="3.40.50.300">
    <property type="entry name" value="P-loop containing nucleotide triphosphate hydrolases"/>
    <property type="match status" value="4"/>
</dbReference>
<dbReference type="PANTHER" id="PTHR11070">
    <property type="entry name" value="UVRD / RECB / PCRA DNA HELICASE FAMILY MEMBER"/>
    <property type="match status" value="1"/>
</dbReference>
<dbReference type="InterPro" id="IPR014016">
    <property type="entry name" value="UvrD-like_ATP-bd"/>
</dbReference>
<dbReference type="Pfam" id="PF13361">
    <property type="entry name" value="UvrD_C"/>
    <property type="match status" value="2"/>
</dbReference>
<feature type="region of interest" description="Disordered" evidence="12">
    <location>
        <begin position="787"/>
        <end position="807"/>
    </location>
</feature>
<evidence type="ECO:0000256" key="7">
    <source>
        <dbReference type="ARBA" id="ARBA00023235"/>
    </source>
</evidence>
<organism evidence="15 16">
    <name type="scientific">Coemansia asiatica</name>
    <dbReference type="NCBI Taxonomy" id="1052880"/>
    <lineage>
        <taxon>Eukaryota</taxon>
        <taxon>Fungi</taxon>
        <taxon>Fungi incertae sedis</taxon>
        <taxon>Zoopagomycota</taxon>
        <taxon>Kickxellomycotina</taxon>
        <taxon>Kickxellomycetes</taxon>
        <taxon>Kickxellales</taxon>
        <taxon>Kickxellaceae</taxon>
        <taxon>Coemansia</taxon>
    </lineage>
</organism>
<feature type="region of interest" description="Disordered" evidence="12">
    <location>
        <begin position="22"/>
        <end position="52"/>
    </location>
</feature>
<dbReference type="Pfam" id="PF00580">
    <property type="entry name" value="UvrD-helicase"/>
    <property type="match status" value="1"/>
</dbReference>
<evidence type="ECO:0000256" key="6">
    <source>
        <dbReference type="ARBA" id="ARBA00023125"/>
    </source>
</evidence>
<dbReference type="GO" id="GO:0043138">
    <property type="term" value="F:3'-5' DNA helicase activity"/>
    <property type="evidence" value="ECO:0007669"/>
    <property type="project" value="UniProtKB-EC"/>
</dbReference>
<evidence type="ECO:0000256" key="3">
    <source>
        <dbReference type="ARBA" id="ARBA00022801"/>
    </source>
</evidence>
<dbReference type="GO" id="GO:0005634">
    <property type="term" value="C:nucleus"/>
    <property type="evidence" value="ECO:0007669"/>
    <property type="project" value="TreeGrafter"/>
</dbReference>
<feature type="binding site" evidence="11">
    <location>
        <begin position="139"/>
        <end position="146"/>
    </location>
    <ligand>
        <name>ATP</name>
        <dbReference type="ChEBI" id="CHEBI:30616"/>
    </ligand>
</feature>
<evidence type="ECO:0000256" key="1">
    <source>
        <dbReference type="ARBA" id="ARBA00009922"/>
    </source>
</evidence>
<reference evidence="15" key="1">
    <citation type="submission" date="2022-07" db="EMBL/GenBank/DDBJ databases">
        <title>Phylogenomic reconstructions and comparative analyses of Kickxellomycotina fungi.</title>
        <authorList>
            <person name="Reynolds N.K."/>
            <person name="Stajich J.E."/>
            <person name="Barry K."/>
            <person name="Grigoriev I.V."/>
            <person name="Crous P."/>
            <person name="Smith M.E."/>
        </authorList>
    </citation>
    <scope>NUCLEOTIDE SEQUENCE</scope>
    <source>
        <strain evidence="15">NBRC 105413</strain>
    </source>
</reference>
<comment type="caution">
    <text evidence="15">The sequence shown here is derived from an EMBL/GenBank/DDBJ whole genome shotgun (WGS) entry which is preliminary data.</text>
</comment>
<dbReference type="InterPro" id="IPR014017">
    <property type="entry name" value="DNA_helicase_UvrD-like_C"/>
</dbReference>
<evidence type="ECO:0000256" key="5">
    <source>
        <dbReference type="ARBA" id="ARBA00022840"/>
    </source>
</evidence>
<keyword evidence="3 11" id="KW-0378">Hydrolase</keyword>
<dbReference type="GO" id="GO:0003677">
    <property type="term" value="F:DNA binding"/>
    <property type="evidence" value="ECO:0007669"/>
    <property type="project" value="UniProtKB-KW"/>
</dbReference>
<evidence type="ECO:0000256" key="4">
    <source>
        <dbReference type="ARBA" id="ARBA00022806"/>
    </source>
</evidence>
<proteinExistence type="inferred from homology"/>
<accession>A0A9W7XJ27</accession>
<dbReference type="Gene3D" id="1.10.10.160">
    <property type="match status" value="1"/>
</dbReference>
<evidence type="ECO:0000256" key="12">
    <source>
        <dbReference type="SAM" id="MobiDB-lite"/>
    </source>
</evidence>
<dbReference type="GO" id="GO:0016787">
    <property type="term" value="F:hydrolase activity"/>
    <property type="evidence" value="ECO:0007669"/>
    <property type="project" value="UniProtKB-UniRule"/>
</dbReference>
<keyword evidence="16" id="KW-1185">Reference proteome</keyword>
<evidence type="ECO:0000259" key="13">
    <source>
        <dbReference type="PROSITE" id="PS51198"/>
    </source>
</evidence>
<keyword evidence="2 11" id="KW-0547">Nucleotide-binding</keyword>
<dbReference type="InterPro" id="IPR013986">
    <property type="entry name" value="DExx_box_DNA_helicase_dom_sf"/>
</dbReference>
<gene>
    <name evidence="15" type="ORF">LPJ64_004366</name>
</gene>
<feature type="compositionally biased region" description="Acidic residues" evidence="12">
    <location>
        <begin position="855"/>
        <end position="868"/>
    </location>
</feature>
<dbReference type="Gene3D" id="1.10.486.10">
    <property type="entry name" value="PCRA, domain 4"/>
    <property type="match status" value="1"/>
</dbReference>
<feature type="region of interest" description="Disordered" evidence="12">
    <location>
        <begin position="831"/>
        <end position="870"/>
    </location>
</feature>
<dbReference type="PANTHER" id="PTHR11070:SF2">
    <property type="entry name" value="ATP-DEPENDENT DNA HELICASE SRS2"/>
    <property type="match status" value="1"/>
</dbReference>
<feature type="compositionally biased region" description="Basic and acidic residues" evidence="12">
    <location>
        <begin position="831"/>
        <end position="842"/>
    </location>
</feature>
<evidence type="ECO:0000256" key="2">
    <source>
        <dbReference type="ARBA" id="ARBA00022741"/>
    </source>
</evidence>
<dbReference type="PROSITE" id="PS51217">
    <property type="entry name" value="UVRD_HELICASE_CTER"/>
    <property type="match status" value="1"/>
</dbReference>
<evidence type="ECO:0000256" key="9">
    <source>
        <dbReference type="ARBA" id="ARBA00034808"/>
    </source>
</evidence>
<dbReference type="GO" id="GO:0005524">
    <property type="term" value="F:ATP binding"/>
    <property type="evidence" value="ECO:0007669"/>
    <property type="project" value="UniProtKB-UniRule"/>
</dbReference>
<feature type="domain" description="UvrD-like helicase C-terminal" evidence="14">
    <location>
        <begin position="531"/>
        <end position="881"/>
    </location>
</feature>
<dbReference type="GO" id="GO:0000725">
    <property type="term" value="P:recombinational repair"/>
    <property type="evidence" value="ECO:0007669"/>
    <property type="project" value="TreeGrafter"/>
</dbReference>
<dbReference type="AlphaFoldDB" id="A0A9W7XJ27"/>
<dbReference type="InterPro" id="IPR027417">
    <property type="entry name" value="P-loop_NTPase"/>
</dbReference>
<comment type="similarity">
    <text evidence="1">Belongs to the helicase family. UvrD subfamily.</text>
</comment>